<keyword evidence="8" id="KW-0274">FAD</keyword>
<keyword evidence="9" id="KW-0521">NADP</keyword>
<keyword evidence="11" id="KW-0520">NAD</keyword>
<dbReference type="Gene3D" id="3.50.50.60">
    <property type="entry name" value="FAD/NAD(P)-binding domain"/>
    <property type="match status" value="2"/>
</dbReference>
<comment type="subcellular location">
    <subcellularLocation>
        <location evidence="3">Cytoplasm</location>
    </subcellularLocation>
</comment>
<dbReference type="InterPro" id="IPR004099">
    <property type="entry name" value="Pyr_nucl-diS_OxRdtase_dimer"/>
</dbReference>
<dbReference type="NCBIfam" id="NF003585">
    <property type="entry name" value="PRK05249.1"/>
    <property type="match status" value="1"/>
</dbReference>
<dbReference type="SUPFAM" id="SSF51905">
    <property type="entry name" value="FAD/NAD(P)-binding domain"/>
    <property type="match status" value="1"/>
</dbReference>
<name>A0A6J4S4B2_9ACTN</name>
<evidence type="ECO:0000259" key="14">
    <source>
        <dbReference type="Pfam" id="PF07992"/>
    </source>
</evidence>
<reference evidence="15" key="1">
    <citation type="submission" date="2020-02" db="EMBL/GenBank/DDBJ databases">
        <authorList>
            <person name="Meier V. D."/>
        </authorList>
    </citation>
    <scope>NUCLEOTIDE SEQUENCE</scope>
    <source>
        <strain evidence="15">AVDCRST_MAG13</strain>
    </source>
</reference>
<organism evidence="15">
    <name type="scientific">uncultured Solirubrobacteraceae bacterium</name>
    <dbReference type="NCBI Taxonomy" id="1162706"/>
    <lineage>
        <taxon>Bacteria</taxon>
        <taxon>Bacillati</taxon>
        <taxon>Actinomycetota</taxon>
        <taxon>Thermoleophilia</taxon>
        <taxon>Solirubrobacterales</taxon>
        <taxon>Solirubrobacteraceae</taxon>
        <taxon>environmental samples</taxon>
    </lineage>
</organism>
<dbReference type="PRINTS" id="PR00411">
    <property type="entry name" value="PNDRDTASEI"/>
</dbReference>
<dbReference type="InterPro" id="IPR016156">
    <property type="entry name" value="FAD/NAD-linked_Rdtase_dimer_sf"/>
</dbReference>
<dbReference type="PRINTS" id="PR00368">
    <property type="entry name" value="FADPNR"/>
</dbReference>
<dbReference type="GO" id="GO:0050660">
    <property type="term" value="F:flavin adenine dinucleotide binding"/>
    <property type="evidence" value="ECO:0007669"/>
    <property type="project" value="TreeGrafter"/>
</dbReference>
<dbReference type="GO" id="GO:0004148">
    <property type="term" value="F:dihydrolipoyl dehydrogenase (NADH) activity"/>
    <property type="evidence" value="ECO:0007669"/>
    <property type="project" value="TreeGrafter"/>
</dbReference>
<dbReference type="Gene3D" id="3.30.390.30">
    <property type="match status" value="1"/>
</dbReference>
<gene>
    <name evidence="15" type="ORF">AVDCRST_MAG13-1664</name>
</gene>
<dbReference type="EC" id="1.6.1.1" evidence="5"/>
<evidence type="ECO:0000256" key="9">
    <source>
        <dbReference type="ARBA" id="ARBA00022857"/>
    </source>
</evidence>
<evidence type="ECO:0000256" key="5">
    <source>
        <dbReference type="ARBA" id="ARBA00012772"/>
    </source>
</evidence>
<protein>
    <recommendedName>
        <fullName evidence="5">NAD(P)(+) transhydrogenase (Si-specific)</fullName>
        <ecNumber evidence="5">1.6.1.1</ecNumber>
    </recommendedName>
    <alternativeName>
        <fullName evidence="12">NAD(P)(+) transhydrogenase [B-specific]</fullName>
    </alternativeName>
</protein>
<evidence type="ECO:0000256" key="4">
    <source>
        <dbReference type="ARBA" id="ARBA00007532"/>
    </source>
</evidence>
<dbReference type="SUPFAM" id="SSF55424">
    <property type="entry name" value="FAD/NAD-linked reductases, dimerisation (C-terminal) domain"/>
    <property type="match status" value="1"/>
</dbReference>
<dbReference type="FunFam" id="3.30.390.30:FF:000001">
    <property type="entry name" value="Dihydrolipoyl dehydrogenase"/>
    <property type="match status" value="1"/>
</dbReference>
<dbReference type="EMBL" id="CADCVO010000262">
    <property type="protein sequence ID" value="CAA9489429.1"/>
    <property type="molecule type" value="Genomic_DNA"/>
</dbReference>
<evidence type="ECO:0000256" key="3">
    <source>
        <dbReference type="ARBA" id="ARBA00004496"/>
    </source>
</evidence>
<evidence type="ECO:0000256" key="10">
    <source>
        <dbReference type="ARBA" id="ARBA00023002"/>
    </source>
</evidence>
<dbReference type="InterPro" id="IPR050151">
    <property type="entry name" value="Class-I_Pyr_Nuc-Dis_Oxidored"/>
</dbReference>
<evidence type="ECO:0000256" key="11">
    <source>
        <dbReference type="ARBA" id="ARBA00023027"/>
    </source>
</evidence>
<dbReference type="Pfam" id="PF07992">
    <property type="entry name" value="Pyr_redox_2"/>
    <property type="match status" value="1"/>
</dbReference>
<dbReference type="GO" id="GO:0003957">
    <property type="term" value="F:NAD(P)+ transhydrogenase (Si-specific) activity"/>
    <property type="evidence" value="ECO:0007669"/>
    <property type="project" value="UniProtKB-EC"/>
</dbReference>
<feature type="domain" description="Pyridine nucleotide-disulphide oxidoreductase dimerisation" evidence="13">
    <location>
        <begin position="256"/>
        <end position="362"/>
    </location>
</feature>
<keyword evidence="10 15" id="KW-0560">Oxidoreductase</keyword>
<evidence type="ECO:0000256" key="7">
    <source>
        <dbReference type="ARBA" id="ARBA00022630"/>
    </source>
</evidence>
<keyword evidence="7" id="KW-0285">Flavoprotein</keyword>
<dbReference type="PANTHER" id="PTHR22912">
    <property type="entry name" value="DISULFIDE OXIDOREDUCTASE"/>
    <property type="match status" value="1"/>
</dbReference>
<proteinExistence type="inferred from homology"/>
<dbReference type="AlphaFoldDB" id="A0A6J4S4B2"/>
<dbReference type="InterPro" id="IPR023753">
    <property type="entry name" value="FAD/NAD-binding_dom"/>
</dbReference>
<evidence type="ECO:0000256" key="8">
    <source>
        <dbReference type="ARBA" id="ARBA00022827"/>
    </source>
</evidence>
<sequence length="376" mass="40761">MVADETALVREQFRRNGVGLLTGDAAFDDEHTVRISDPSAETEDATVTAENIVLAVGTRPARPEGVDFDERRVIDSDGILRLEQRVPRTMTVVGGGVIGVEYASMFAAMGTRVTLVDARDRLLPAVDREIAVALHYLLRRRNVTFRFGEKVTSVERGEDRVITHLASGKQLASHTLLYATGRQGATAELALENAGLQADKRGRIEVDAEFRTATRHIFAVGDVAGPPGLAATSMEQGRLAALHAFGEPVLDLPDLVPVGIYAIPEISYVGRTEEQLTEAAVDYVVGTAWYRELAKAMMMGEQDGLLKILVSREDRRLLGVHVIGSNATDLVHIGQALMDRDNGLDFLVSAVFNYPTLAEAYKVAGLDALNNLRASA</sequence>
<evidence type="ECO:0000256" key="1">
    <source>
        <dbReference type="ARBA" id="ARBA00001974"/>
    </source>
</evidence>
<comment type="cofactor">
    <cofactor evidence="1">
        <name>FAD</name>
        <dbReference type="ChEBI" id="CHEBI:57692"/>
    </cofactor>
</comment>
<feature type="domain" description="FAD/NAD(P)-binding" evidence="14">
    <location>
        <begin position="13"/>
        <end position="237"/>
    </location>
</feature>
<dbReference type="GO" id="GO:0005829">
    <property type="term" value="C:cytosol"/>
    <property type="evidence" value="ECO:0007669"/>
    <property type="project" value="TreeGrafter"/>
</dbReference>
<evidence type="ECO:0000256" key="6">
    <source>
        <dbReference type="ARBA" id="ARBA00022490"/>
    </source>
</evidence>
<comment type="function">
    <text evidence="2">Conversion of NADPH, generated by peripheral catabolic pathways, to NADH, which can enter the respiratory chain for energy generation.</text>
</comment>
<accession>A0A6J4S4B2</accession>
<evidence type="ECO:0000256" key="2">
    <source>
        <dbReference type="ARBA" id="ARBA00002842"/>
    </source>
</evidence>
<comment type="similarity">
    <text evidence="4">Belongs to the class-I pyridine nucleotide-disulfide oxidoreductase family.</text>
</comment>
<dbReference type="InterPro" id="IPR036188">
    <property type="entry name" value="FAD/NAD-bd_sf"/>
</dbReference>
<evidence type="ECO:0000259" key="13">
    <source>
        <dbReference type="Pfam" id="PF02852"/>
    </source>
</evidence>
<dbReference type="Pfam" id="PF02852">
    <property type="entry name" value="Pyr_redox_dim"/>
    <property type="match status" value="1"/>
</dbReference>
<dbReference type="PANTHER" id="PTHR22912:SF93">
    <property type="entry name" value="SOLUBLE PYRIDINE NUCLEOTIDE TRANSHYDROGENASE"/>
    <property type="match status" value="1"/>
</dbReference>
<evidence type="ECO:0000256" key="12">
    <source>
        <dbReference type="ARBA" id="ARBA00031183"/>
    </source>
</evidence>
<evidence type="ECO:0000313" key="15">
    <source>
        <dbReference type="EMBL" id="CAA9489429.1"/>
    </source>
</evidence>
<dbReference type="GO" id="GO:0006103">
    <property type="term" value="P:2-oxoglutarate metabolic process"/>
    <property type="evidence" value="ECO:0007669"/>
    <property type="project" value="TreeGrafter"/>
</dbReference>
<keyword evidence="6" id="KW-0963">Cytoplasm</keyword>